<dbReference type="Proteomes" id="UP001529510">
    <property type="component" value="Unassembled WGS sequence"/>
</dbReference>
<keyword evidence="2" id="KW-0547">Nucleotide-binding</keyword>
<dbReference type="EMBL" id="JAMKFB020000221">
    <property type="protein sequence ID" value="KAL0151833.1"/>
    <property type="molecule type" value="Genomic_DNA"/>
</dbReference>
<evidence type="ECO:0000256" key="4">
    <source>
        <dbReference type="SAM" id="Phobius"/>
    </source>
</evidence>
<evidence type="ECO:0000313" key="7">
    <source>
        <dbReference type="Proteomes" id="UP001529510"/>
    </source>
</evidence>
<feature type="domain" description="AIG1-type G" evidence="5">
    <location>
        <begin position="176"/>
        <end position="373"/>
    </location>
</feature>
<protein>
    <recommendedName>
        <fullName evidence="5">AIG1-type G domain-containing protein</fullName>
    </recommendedName>
</protein>
<keyword evidence="4" id="KW-0472">Membrane</keyword>
<evidence type="ECO:0000259" key="5">
    <source>
        <dbReference type="PROSITE" id="PS51720"/>
    </source>
</evidence>
<evidence type="ECO:0000256" key="3">
    <source>
        <dbReference type="ARBA" id="ARBA00023134"/>
    </source>
</evidence>
<dbReference type="Gene3D" id="3.40.50.300">
    <property type="entry name" value="P-loop containing nucleotide triphosphate hydrolases"/>
    <property type="match status" value="2"/>
</dbReference>
<dbReference type="CDD" id="cd01852">
    <property type="entry name" value="AIG1"/>
    <property type="match status" value="1"/>
</dbReference>
<dbReference type="SUPFAM" id="SSF52540">
    <property type="entry name" value="P-loop containing nucleoside triphosphate hydrolases"/>
    <property type="match status" value="2"/>
</dbReference>
<dbReference type="GO" id="GO:0005525">
    <property type="term" value="F:GTP binding"/>
    <property type="evidence" value="ECO:0007669"/>
    <property type="project" value="UniProtKB-KW"/>
</dbReference>
<keyword evidence="4" id="KW-1133">Transmembrane helix</keyword>
<reference evidence="6 7" key="1">
    <citation type="submission" date="2024-05" db="EMBL/GenBank/DDBJ databases">
        <title>Genome sequencing and assembly of Indian major carp, Cirrhinus mrigala (Hamilton, 1822).</title>
        <authorList>
            <person name="Mohindra V."/>
            <person name="Chowdhury L.M."/>
            <person name="Lal K."/>
            <person name="Jena J.K."/>
        </authorList>
    </citation>
    <scope>NUCLEOTIDE SEQUENCE [LARGE SCALE GENOMIC DNA]</scope>
    <source>
        <strain evidence="6">CM1030</strain>
        <tissue evidence="6">Blood</tissue>
    </source>
</reference>
<dbReference type="Pfam" id="PF04548">
    <property type="entry name" value="AIG1"/>
    <property type="match status" value="2"/>
</dbReference>
<dbReference type="InterPro" id="IPR027417">
    <property type="entry name" value="P-loop_NTPase"/>
</dbReference>
<proteinExistence type="inferred from homology"/>
<dbReference type="FunFam" id="3.40.50.300:FF:000366">
    <property type="entry name" value="GTPase, IMAP family member 2"/>
    <property type="match status" value="2"/>
</dbReference>
<dbReference type="PANTHER" id="PTHR10903:SF188">
    <property type="entry name" value="GTPASE IMAP FAMILY MEMBER 2-LIKE-RELATED"/>
    <property type="match status" value="1"/>
</dbReference>
<evidence type="ECO:0000256" key="1">
    <source>
        <dbReference type="ARBA" id="ARBA00008535"/>
    </source>
</evidence>
<feature type="domain" description="AIG1-type G" evidence="5">
    <location>
        <begin position="1"/>
        <end position="165"/>
    </location>
</feature>
<keyword evidence="7" id="KW-1185">Reference proteome</keyword>
<name>A0ABD0MUP8_CIRMR</name>
<comment type="caution">
    <text evidence="6">The sequence shown here is derived from an EMBL/GenBank/DDBJ whole genome shotgun (WGS) entry which is preliminary data.</text>
</comment>
<sequence length="438" mass="49431">MSVTKQCKRHHLKTDDGIISVIDTPGLFDTTMTEQKMKNEIDRCIEKFLPGPHAFLLLIKVGRFTEEEKNTVKWIQENFGEEASRYTIILFTHADQLRGKPLNVYINESRDLQALVDKCGGRYHPFINEDKMNYSQVFELLEKIKKMVEGNGGQHYTHEMFQEAQSRILNKAQFWSRKPCIVLVGKTGSGKSSTVNTILGQEFPERISADCATETCKRQKACVAGKSMTLIDTPGLIDEPEEKIKDEIKNLVLMSAPGPHVFLLVIRLDTTFTEEEKNIIEWIQKNIGEDAVRHTIILFTHADALIDKTLEEYLSESNDLQALINECGDQYHSFNNEDMGNCNQVKELLKMIEKMVEKNGWKYYTNAMFQKILHESYLRKLFIVFGVGSVGTVAVASATVALVVTEVIFPPAIIIVGGGLVLAGAIGVGIRAFYKRSD</sequence>
<gene>
    <name evidence="6" type="ORF">M9458_052834</name>
</gene>
<evidence type="ECO:0000313" key="6">
    <source>
        <dbReference type="EMBL" id="KAL0151833.1"/>
    </source>
</evidence>
<feature type="transmembrane region" description="Helical" evidence="4">
    <location>
        <begin position="408"/>
        <end position="434"/>
    </location>
</feature>
<keyword evidence="3" id="KW-0342">GTP-binding</keyword>
<dbReference type="PROSITE" id="PS51720">
    <property type="entry name" value="G_AIG1"/>
    <property type="match status" value="2"/>
</dbReference>
<dbReference type="InterPro" id="IPR006703">
    <property type="entry name" value="G_AIG1"/>
</dbReference>
<organism evidence="6 7">
    <name type="scientific">Cirrhinus mrigala</name>
    <name type="common">Mrigala</name>
    <dbReference type="NCBI Taxonomy" id="683832"/>
    <lineage>
        <taxon>Eukaryota</taxon>
        <taxon>Metazoa</taxon>
        <taxon>Chordata</taxon>
        <taxon>Craniata</taxon>
        <taxon>Vertebrata</taxon>
        <taxon>Euteleostomi</taxon>
        <taxon>Actinopterygii</taxon>
        <taxon>Neopterygii</taxon>
        <taxon>Teleostei</taxon>
        <taxon>Ostariophysi</taxon>
        <taxon>Cypriniformes</taxon>
        <taxon>Cyprinidae</taxon>
        <taxon>Labeoninae</taxon>
        <taxon>Labeonini</taxon>
        <taxon>Cirrhinus</taxon>
    </lineage>
</organism>
<dbReference type="PANTHER" id="PTHR10903">
    <property type="entry name" value="GTPASE, IMAP FAMILY MEMBER-RELATED"/>
    <property type="match status" value="1"/>
</dbReference>
<accession>A0ABD0MUP8</accession>
<dbReference type="InterPro" id="IPR045058">
    <property type="entry name" value="GIMA/IAN/Toc"/>
</dbReference>
<feature type="transmembrane region" description="Helical" evidence="4">
    <location>
        <begin position="381"/>
        <end position="402"/>
    </location>
</feature>
<keyword evidence="4" id="KW-0812">Transmembrane</keyword>
<dbReference type="AlphaFoldDB" id="A0ABD0MUP8"/>
<comment type="similarity">
    <text evidence="1">Belongs to the TRAFAC class TrmE-Era-EngA-EngB-Septin-like GTPase superfamily. AIG1/Toc34/Toc159-like paraseptin GTPase family. IAN subfamily.</text>
</comment>
<evidence type="ECO:0000256" key="2">
    <source>
        <dbReference type="ARBA" id="ARBA00022741"/>
    </source>
</evidence>